<dbReference type="EMBL" id="JBHSHP010000019">
    <property type="protein sequence ID" value="MFC4754626.1"/>
    <property type="molecule type" value="Genomic_DNA"/>
</dbReference>
<organism evidence="4 5">
    <name type="scientific">Dietzia aurantiaca</name>
    <dbReference type="NCBI Taxonomy" id="983873"/>
    <lineage>
        <taxon>Bacteria</taxon>
        <taxon>Bacillati</taxon>
        <taxon>Actinomycetota</taxon>
        <taxon>Actinomycetes</taxon>
        <taxon>Mycobacteriales</taxon>
        <taxon>Dietziaceae</taxon>
        <taxon>Dietzia</taxon>
    </lineage>
</organism>
<dbReference type="Proteomes" id="UP001595836">
    <property type="component" value="Unassembled WGS sequence"/>
</dbReference>
<dbReference type="PIRSF" id="PIRSF009467">
    <property type="entry name" value="Ureas_acces_UreF"/>
    <property type="match status" value="1"/>
</dbReference>
<comment type="subunit">
    <text evidence="3">UreD, UreF and UreG form a complex that acts as a GTP-hydrolysis-dependent molecular chaperone, activating the urease apoprotein by helping to assemble the nickel containing metallocenter of UreC. The UreE protein probably delivers the nickel.</text>
</comment>
<comment type="caution">
    <text evidence="4">The sequence shown here is derived from an EMBL/GenBank/DDBJ whole genome shotgun (WGS) entry which is preliminary data.</text>
</comment>
<keyword evidence="1 3" id="KW-0996">Nickel insertion</keyword>
<name>A0ABV9PTA7_9ACTN</name>
<dbReference type="PANTHER" id="PTHR33620:SF1">
    <property type="entry name" value="UREASE ACCESSORY PROTEIN F"/>
    <property type="match status" value="1"/>
</dbReference>
<accession>A0ABV9PTA7</accession>
<keyword evidence="3" id="KW-0963">Cytoplasm</keyword>
<evidence type="ECO:0000256" key="2">
    <source>
        <dbReference type="ARBA" id="ARBA00023186"/>
    </source>
</evidence>
<comment type="subcellular location">
    <subcellularLocation>
        <location evidence="3">Cytoplasm</location>
    </subcellularLocation>
</comment>
<comment type="function">
    <text evidence="3">Required for maturation of urease via the functional incorporation of the urease nickel metallocenter.</text>
</comment>
<dbReference type="InterPro" id="IPR038277">
    <property type="entry name" value="UreF_sf"/>
</dbReference>
<dbReference type="Pfam" id="PF01730">
    <property type="entry name" value="UreF"/>
    <property type="match status" value="1"/>
</dbReference>
<dbReference type="Gene3D" id="1.10.4190.10">
    <property type="entry name" value="Urease accessory protein UreF"/>
    <property type="match status" value="1"/>
</dbReference>
<reference evidence="5" key="1">
    <citation type="journal article" date="2019" name="Int. J. Syst. Evol. Microbiol.">
        <title>The Global Catalogue of Microorganisms (GCM) 10K type strain sequencing project: providing services to taxonomists for standard genome sequencing and annotation.</title>
        <authorList>
            <consortium name="The Broad Institute Genomics Platform"/>
            <consortium name="The Broad Institute Genome Sequencing Center for Infectious Disease"/>
            <person name="Wu L."/>
            <person name="Ma J."/>
        </authorList>
    </citation>
    <scope>NUCLEOTIDE SEQUENCE [LARGE SCALE GENOMIC DNA]</scope>
    <source>
        <strain evidence="5">JCM 11882</strain>
    </source>
</reference>
<dbReference type="InterPro" id="IPR002639">
    <property type="entry name" value="UreF"/>
</dbReference>
<dbReference type="HAMAP" id="MF_01385">
    <property type="entry name" value="UreF"/>
    <property type="match status" value="1"/>
</dbReference>
<evidence type="ECO:0000313" key="4">
    <source>
        <dbReference type="EMBL" id="MFC4754626.1"/>
    </source>
</evidence>
<sequence>MTGAVPEAGLGRLLLALQFTDSSFPSGMYTLSHGLEGLAQEGRVDADSLADVVHGILRHSTGPADATALALAWSAVAEHGGGAAPGEHGDMAVPGGAVPGEAGPDASGCGATELLAAITRIDRRLHATRLTREFRDGATRTGRQVLDLAAEILDDPVVDAWNAHVRAKRAPGSQSVVMGVVYARGGLTRREAVAADLTAVVISMAGAALRLRLADHRSAQALVRGAAPVIEEVTDAALRRPLEWVGGSAPGLDLASCRHEHAEARLFAS</sequence>
<evidence type="ECO:0000313" key="5">
    <source>
        <dbReference type="Proteomes" id="UP001595836"/>
    </source>
</evidence>
<gene>
    <name evidence="3" type="primary">ureF</name>
    <name evidence="4" type="ORF">ACFO7U_07520</name>
</gene>
<dbReference type="RefSeq" id="WP_344991979.1">
    <property type="nucleotide sequence ID" value="NZ_BAABCD010000018.1"/>
</dbReference>
<keyword evidence="2 3" id="KW-0143">Chaperone</keyword>
<protein>
    <recommendedName>
        <fullName evidence="3">Urease accessory protein UreF</fullName>
    </recommendedName>
</protein>
<evidence type="ECO:0000256" key="1">
    <source>
        <dbReference type="ARBA" id="ARBA00022988"/>
    </source>
</evidence>
<keyword evidence="5" id="KW-1185">Reference proteome</keyword>
<dbReference type="PANTHER" id="PTHR33620">
    <property type="entry name" value="UREASE ACCESSORY PROTEIN F"/>
    <property type="match status" value="1"/>
</dbReference>
<comment type="similarity">
    <text evidence="3">Belongs to the UreF family.</text>
</comment>
<evidence type="ECO:0000256" key="3">
    <source>
        <dbReference type="HAMAP-Rule" id="MF_01385"/>
    </source>
</evidence>
<proteinExistence type="inferred from homology"/>